<dbReference type="InterPro" id="IPR039426">
    <property type="entry name" value="TonB-dep_rcpt-like"/>
</dbReference>
<evidence type="ECO:0000256" key="5">
    <source>
        <dbReference type="ARBA" id="ARBA00023136"/>
    </source>
</evidence>
<dbReference type="EMBL" id="JABBHF010000007">
    <property type="protein sequence ID" value="NMH88379.1"/>
    <property type="molecule type" value="Genomic_DNA"/>
</dbReference>
<dbReference type="Gene3D" id="2.60.40.1120">
    <property type="entry name" value="Carboxypeptidase-like, regulatory domain"/>
    <property type="match status" value="1"/>
</dbReference>
<reference evidence="10 11" key="1">
    <citation type="submission" date="2020-04" db="EMBL/GenBank/DDBJ databases">
        <title>A Flavivirga sp. nov.</title>
        <authorList>
            <person name="Sun X."/>
        </authorList>
    </citation>
    <scope>NUCLEOTIDE SEQUENCE [LARGE SCALE GENOMIC DNA]</scope>
    <source>
        <strain evidence="10 11">Y03</strain>
    </source>
</reference>
<keyword evidence="5 7" id="KW-0472">Membrane</keyword>
<keyword evidence="6 7" id="KW-0998">Cell outer membrane</keyword>
<feature type="domain" description="TonB-dependent receptor plug" evidence="9">
    <location>
        <begin position="121"/>
        <end position="226"/>
    </location>
</feature>
<evidence type="ECO:0000256" key="3">
    <source>
        <dbReference type="ARBA" id="ARBA00022452"/>
    </source>
</evidence>
<accession>A0ABX1RXT9</accession>
<feature type="chain" id="PRO_5045893154" evidence="8">
    <location>
        <begin position="29"/>
        <end position="1030"/>
    </location>
</feature>
<evidence type="ECO:0000256" key="7">
    <source>
        <dbReference type="PROSITE-ProRule" id="PRU01360"/>
    </source>
</evidence>
<keyword evidence="11" id="KW-1185">Reference proteome</keyword>
<dbReference type="InterPro" id="IPR023997">
    <property type="entry name" value="TonB-dep_OMP_SusC/RagA_CS"/>
</dbReference>
<protein>
    <submittedName>
        <fullName evidence="10">TonB-dependent receptor</fullName>
    </submittedName>
</protein>
<dbReference type="InterPro" id="IPR012910">
    <property type="entry name" value="Plug_dom"/>
</dbReference>
<proteinExistence type="inferred from homology"/>
<dbReference type="Proteomes" id="UP000746690">
    <property type="component" value="Unassembled WGS sequence"/>
</dbReference>
<dbReference type="SUPFAM" id="SSF56935">
    <property type="entry name" value="Porins"/>
    <property type="match status" value="1"/>
</dbReference>
<dbReference type="PROSITE" id="PS52016">
    <property type="entry name" value="TONB_DEPENDENT_REC_3"/>
    <property type="match status" value="1"/>
</dbReference>
<keyword evidence="4 7" id="KW-0812">Transmembrane</keyword>
<comment type="similarity">
    <text evidence="7">Belongs to the TonB-dependent receptor family.</text>
</comment>
<name>A0ABX1RXT9_9FLAO</name>
<keyword evidence="8" id="KW-0732">Signal</keyword>
<dbReference type="NCBIfam" id="TIGR04056">
    <property type="entry name" value="OMP_RagA_SusC"/>
    <property type="match status" value="1"/>
</dbReference>
<keyword evidence="3 7" id="KW-1134">Transmembrane beta strand</keyword>
<dbReference type="Pfam" id="PF13715">
    <property type="entry name" value="CarbopepD_reg_2"/>
    <property type="match status" value="1"/>
</dbReference>
<organism evidence="10 11">
    <name type="scientific">Flavivirga algicola</name>
    <dbReference type="NCBI Taxonomy" id="2729136"/>
    <lineage>
        <taxon>Bacteria</taxon>
        <taxon>Pseudomonadati</taxon>
        <taxon>Bacteroidota</taxon>
        <taxon>Flavobacteriia</taxon>
        <taxon>Flavobacteriales</taxon>
        <taxon>Flavobacteriaceae</taxon>
        <taxon>Flavivirga</taxon>
    </lineage>
</organism>
<evidence type="ECO:0000256" key="1">
    <source>
        <dbReference type="ARBA" id="ARBA00004571"/>
    </source>
</evidence>
<dbReference type="InterPro" id="IPR023996">
    <property type="entry name" value="TonB-dep_OMP_SusC/RagA"/>
</dbReference>
<evidence type="ECO:0000256" key="8">
    <source>
        <dbReference type="SAM" id="SignalP"/>
    </source>
</evidence>
<evidence type="ECO:0000313" key="11">
    <source>
        <dbReference type="Proteomes" id="UP000746690"/>
    </source>
</evidence>
<evidence type="ECO:0000313" key="10">
    <source>
        <dbReference type="EMBL" id="NMH88379.1"/>
    </source>
</evidence>
<feature type="signal peptide" evidence="8">
    <location>
        <begin position="1"/>
        <end position="28"/>
    </location>
</feature>
<evidence type="ECO:0000256" key="2">
    <source>
        <dbReference type="ARBA" id="ARBA00022448"/>
    </source>
</evidence>
<keyword evidence="2 7" id="KW-0813">Transport</keyword>
<evidence type="ECO:0000256" key="4">
    <source>
        <dbReference type="ARBA" id="ARBA00022692"/>
    </source>
</evidence>
<dbReference type="InterPro" id="IPR008969">
    <property type="entry name" value="CarboxyPept-like_regulatory"/>
</dbReference>
<dbReference type="InterPro" id="IPR036942">
    <property type="entry name" value="Beta-barrel_TonB_sf"/>
</dbReference>
<evidence type="ECO:0000259" key="9">
    <source>
        <dbReference type="Pfam" id="PF07715"/>
    </source>
</evidence>
<dbReference type="InterPro" id="IPR037066">
    <property type="entry name" value="Plug_dom_sf"/>
</dbReference>
<dbReference type="Gene3D" id="2.170.130.10">
    <property type="entry name" value="TonB-dependent receptor, plug domain"/>
    <property type="match status" value="1"/>
</dbReference>
<dbReference type="RefSeq" id="WP_169674064.1">
    <property type="nucleotide sequence ID" value="NZ_JABBHF010000007.1"/>
</dbReference>
<dbReference type="SUPFAM" id="SSF49464">
    <property type="entry name" value="Carboxypeptidase regulatory domain-like"/>
    <property type="match status" value="1"/>
</dbReference>
<gene>
    <name evidence="10" type="ORF">HHX25_12765</name>
</gene>
<dbReference type="Gene3D" id="2.40.170.20">
    <property type="entry name" value="TonB-dependent receptor, beta-barrel domain"/>
    <property type="match status" value="1"/>
</dbReference>
<evidence type="ECO:0000256" key="6">
    <source>
        <dbReference type="ARBA" id="ARBA00023237"/>
    </source>
</evidence>
<keyword evidence="10" id="KW-0675">Receptor</keyword>
<sequence length="1030" mass="112873">MKKRITKSTRWYCFVAILYLFCTHVVLAQEQSVSGSVLDENNVGIPGVNIIVEGTNKGAVSDFDGKFKINASSGNTLVFSYLGYKTQRVVLGNSTTITVTLIADVEQLDELVVIGYGARKKSDLTGSVSTVKGESLTVAPMANLSAGLSGKLTGVVTSQQTGLPGFDNTTIRVRGTSTLNNNGALIIVDGVERPLGRINPNEIESITVLKDAASAAIYGARAANGVILVTTKRGGDRKATFNFSTSYGIQTILNSPQMMNSLQFATHFNEAQLNSNPNLDPSGLRFSPQDIEDIRNGLTPDTNWYDEVIQNNAPILQHNLTIDGGNEKTGYFLSFGHLDQEGLYKSSGFKSYSIRSNIDTKIGENLTIGLDLTGRLEETTNSAFAGLNDDPDRTSFATWAIFAAVGNGIPTFAPYVDGDGDGEVDDLGFDGKIDSAIGRANHSGRYVRRNNVFQSALNLKYEFPWLEGLFAKARYSYDASFNNRRAFKTPFTYYQPVSAGFSVAESAPSPSLTENRGTWNQRTAQFSLGYDKEFGKNKIGALFLYEQVEITSSNLGAFRDGFLGTTIDQFIAGSEENASNSGSAREQARIGYVGRVNYDRAGKYLLQANFRYDGSHRFAKSDRFGFFPAVSAGWRISREDFFPQDGVVSNLKLRASWGKFGNDRINDFQFLSLYSIEPSVSAVGGTTRTGISESVLQNPFITWEEAIGTNIGFELGLLNNKIGVEFDYFTKDTKDILIDAGGDTPDTFAGILPDENIGETKNNGIEAEVRYSDNFGDFSLTTSANITYSTSEVVNIAEAENVNEWYKLTGQPIGVERGLVSLGLFQSREELDNSPRQDQDEVNPNSTLFPGDIKYKDINEDGVIDGDDRTIIGKSDLPEVVFGFNLNMQYKGFGLVANFQGATGFTRYIEYVPFSVESNSRAALVDSWRPGNEGARFPRLTVGGTANNSLRSSFWLNDVTYFRLRNVQLSYTLPDTALKSVGIDSVRLHLSSTNLFTLTNVKDVDPEGPSTERPYYPQMKSTTFGVNITF</sequence>
<comment type="caution">
    <text evidence="10">The sequence shown here is derived from an EMBL/GenBank/DDBJ whole genome shotgun (WGS) entry which is preliminary data.</text>
</comment>
<dbReference type="Pfam" id="PF07715">
    <property type="entry name" value="Plug"/>
    <property type="match status" value="1"/>
</dbReference>
<dbReference type="NCBIfam" id="TIGR04057">
    <property type="entry name" value="SusC_RagA_signa"/>
    <property type="match status" value="1"/>
</dbReference>
<comment type="subcellular location">
    <subcellularLocation>
        <location evidence="1 7">Cell outer membrane</location>
        <topology evidence="1 7">Multi-pass membrane protein</topology>
    </subcellularLocation>
</comment>